<keyword evidence="4" id="KW-1185">Reference proteome</keyword>
<keyword evidence="2" id="KW-0378">Hydrolase</keyword>
<dbReference type="EC" id="3.2.2.n1" evidence="2"/>
<evidence type="ECO:0000256" key="2">
    <source>
        <dbReference type="RuleBase" id="RU363015"/>
    </source>
</evidence>
<dbReference type="STRING" id="1423750.FC89_GL001697"/>
<dbReference type="AlphaFoldDB" id="A0A0R1VNB0"/>
<accession>A0A0R1VNB0</accession>
<comment type="caution">
    <text evidence="3">The sequence shown here is derived from an EMBL/GenBank/DDBJ whole genome shotgun (WGS) entry which is preliminary data.</text>
</comment>
<comment type="similarity">
    <text evidence="1 2">Belongs to the LOG family.</text>
</comment>
<dbReference type="Gene3D" id="3.40.50.450">
    <property type="match status" value="1"/>
</dbReference>
<dbReference type="PANTHER" id="PTHR31223">
    <property type="entry name" value="LOG FAMILY PROTEIN YJL055W"/>
    <property type="match status" value="1"/>
</dbReference>
<evidence type="ECO:0000256" key="1">
    <source>
        <dbReference type="ARBA" id="ARBA00006763"/>
    </source>
</evidence>
<dbReference type="Pfam" id="PF03641">
    <property type="entry name" value="Lysine_decarbox"/>
    <property type="match status" value="1"/>
</dbReference>
<sequence length="190" mass="20884">MFMKKIAVYCGAYAGKNPIYKEMTLAVGHWLVKQGYDLVYGGGGVGLMGILAKTVLMDGGHVYGFMPENLYQRGAALAGLTSLTIVDNMAIRKQKMLEAADVCLALPGGAGTLEEISEAYSWTRVGDNSAPCILYNANGYYNLLEKFFRQMVTEGFLSATDFQKLCFADNLQQAAEFITSYTPPKVRQYH</sequence>
<dbReference type="PANTHER" id="PTHR31223:SF70">
    <property type="entry name" value="LOG FAMILY PROTEIN YJL055W"/>
    <property type="match status" value="1"/>
</dbReference>
<dbReference type="InterPro" id="IPR005269">
    <property type="entry name" value="LOG"/>
</dbReference>
<evidence type="ECO:0000313" key="4">
    <source>
        <dbReference type="Proteomes" id="UP000051451"/>
    </source>
</evidence>
<protein>
    <recommendedName>
        <fullName evidence="2">Cytokinin riboside 5'-monophosphate phosphoribohydrolase</fullName>
        <ecNumber evidence="2">3.2.2.n1</ecNumber>
    </recommendedName>
</protein>
<dbReference type="Proteomes" id="UP000051451">
    <property type="component" value="Unassembled WGS sequence"/>
</dbReference>
<name>A0A0R1VNB0_9LACO</name>
<dbReference type="PATRIC" id="fig|1423750.3.peg.1742"/>
<dbReference type="NCBIfam" id="TIGR00730">
    <property type="entry name" value="Rossman fold protein, TIGR00730 family"/>
    <property type="match status" value="1"/>
</dbReference>
<dbReference type="GO" id="GO:0005829">
    <property type="term" value="C:cytosol"/>
    <property type="evidence" value="ECO:0007669"/>
    <property type="project" value="TreeGrafter"/>
</dbReference>
<proteinExistence type="inferred from homology"/>
<dbReference type="InterPro" id="IPR031100">
    <property type="entry name" value="LOG_fam"/>
</dbReference>
<evidence type="ECO:0000313" key="3">
    <source>
        <dbReference type="EMBL" id="KRM05227.1"/>
    </source>
</evidence>
<dbReference type="SUPFAM" id="SSF102405">
    <property type="entry name" value="MCP/YpsA-like"/>
    <property type="match status" value="1"/>
</dbReference>
<gene>
    <name evidence="3" type="ORF">FC89_GL001697</name>
</gene>
<dbReference type="GO" id="GO:0009691">
    <property type="term" value="P:cytokinin biosynthetic process"/>
    <property type="evidence" value="ECO:0007669"/>
    <property type="project" value="UniProtKB-UniRule"/>
</dbReference>
<dbReference type="GO" id="GO:0016799">
    <property type="term" value="F:hydrolase activity, hydrolyzing N-glycosyl compounds"/>
    <property type="evidence" value="ECO:0007669"/>
    <property type="project" value="TreeGrafter"/>
</dbReference>
<reference evidence="3 4" key="1">
    <citation type="journal article" date="2015" name="Genome Announc.">
        <title>Expanding the biotechnology potential of lactobacilli through comparative genomics of 213 strains and associated genera.</title>
        <authorList>
            <person name="Sun Z."/>
            <person name="Harris H.M."/>
            <person name="McCann A."/>
            <person name="Guo C."/>
            <person name="Argimon S."/>
            <person name="Zhang W."/>
            <person name="Yang X."/>
            <person name="Jeffery I.B."/>
            <person name="Cooney J.C."/>
            <person name="Kagawa T.F."/>
            <person name="Liu W."/>
            <person name="Song Y."/>
            <person name="Salvetti E."/>
            <person name="Wrobel A."/>
            <person name="Rasinkangas P."/>
            <person name="Parkhill J."/>
            <person name="Rea M.C."/>
            <person name="O'Sullivan O."/>
            <person name="Ritari J."/>
            <person name="Douillard F.P."/>
            <person name="Paul Ross R."/>
            <person name="Yang R."/>
            <person name="Briner A.E."/>
            <person name="Felis G.E."/>
            <person name="de Vos W.M."/>
            <person name="Barrangou R."/>
            <person name="Klaenhammer T.R."/>
            <person name="Caufield P.W."/>
            <person name="Cui Y."/>
            <person name="Zhang H."/>
            <person name="O'Toole P.W."/>
        </authorList>
    </citation>
    <scope>NUCLEOTIDE SEQUENCE [LARGE SCALE GENOMIC DNA]</scope>
    <source>
        <strain evidence="3 4">DSM 18630</strain>
    </source>
</reference>
<dbReference type="EMBL" id="AZGB01000022">
    <property type="protein sequence ID" value="KRM05227.1"/>
    <property type="molecule type" value="Genomic_DNA"/>
</dbReference>
<organism evidence="3 4">
    <name type="scientific">Liquorilactobacillus ghanensis DSM 18630</name>
    <dbReference type="NCBI Taxonomy" id="1423750"/>
    <lineage>
        <taxon>Bacteria</taxon>
        <taxon>Bacillati</taxon>
        <taxon>Bacillota</taxon>
        <taxon>Bacilli</taxon>
        <taxon>Lactobacillales</taxon>
        <taxon>Lactobacillaceae</taxon>
        <taxon>Liquorilactobacillus</taxon>
    </lineage>
</organism>
<keyword evidence="2" id="KW-0203">Cytokinin biosynthesis</keyword>